<dbReference type="Proteomes" id="UP000598217">
    <property type="component" value="Unassembled WGS sequence"/>
</dbReference>
<dbReference type="PANTHER" id="PTHR45947">
    <property type="entry name" value="SULFOQUINOVOSYL TRANSFERASE SQD2"/>
    <property type="match status" value="1"/>
</dbReference>
<protein>
    <submittedName>
        <fullName evidence="1">Glycosyltransferase involved in cell wall biosynthesis</fullName>
    </submittedName>
</protein>
<evidence type="ECO:0000313" key="2">
    <source>
        <dbReference type="Proteomes" id="UP000598217"/>
    </source>
</evidence>
<comment type="caution">
    <text evidence="1">The sequence shown here is derived from an EMBL/GenBank/DDBJ whole genome shotgun (WGS) entry which is preliminary data.</text>
</comment>
<dbReference type="EMBL" id="JADBDY010000001">
    <property type="protein sequence ID" value="MBE1458178.1"/>
    <property type="molecule type" value="Genomic_DNA"/>
</dbReference>
<dbReference type="InterPro" id="IPR050194">
    <property type="entry name" value="Glycosyltransferase_grp1"/>
</dbReference>
<name>A0ABR9HGN0_9ACTN</name>
<dbReference type="CDD" id="cd03801">
    <property type="entry name" value="GT4_PimA-like"/>
    <property type="match status" value="1"/>
</dbReference>
<dbReference type="Pfam" id="PF13692">
    <property type="entry name" value="Glyco_trans_1_4"/>
    <property type="match status" value="1"/>
</dbReference>
<sequence length="344" mass="35235">MTVLFVVPEASAPSGGHTYDRRIARAMTALGWPVRTVAVAGGWPRPAREELDGLASVLDGEPDGARVLVDGLVACGAPEAVVPHAARLRLAVLVHLPLADETGLAPETARELDAREREVLRCGVRVVATSGWAARRLAAHHGLAGQGGRSGVEVVAPGVDPAPLARGSGGAAGGRLACVASLTPRKGHDLLFEALAGLRGLPWECVCAGPGAPPPRPGIEDRVRFTGSVVGAELAGVYDSADLLVLASRAETYGMVVTEALARGVPVVAAGVGGVPEALGRASDGRVPGLLVPPGDADALGRALRWWLTDPGLRKGLREAARSRRQELAGWPDAARAMAGALGL</sequence>
<keyword evidence="2" id="KW-1185">Reference proteome</keyword>
<dbReference type="Gene3D" id="3.40.50.2000">
    <property type="entry name" value="Glycogen Phosphorylase B"/>
    <property type="match status" value="2"/>
</dbReference>
<evidence type="ECO:0000313" key="1">
    <source>
        <dbReference type="EMBL" id="MBE1458178.1"/>
    </source>
</evidence>
<accession>A0ABR9HGN0</accession>
<proteinExistence type="predicted"/>
<dbReference type="RefSeq" id="WP_229826159.1">
    <property type="nucleotide sequence ID" value="NZ_BMXJ01000003.1"/>
</dbReference>
<dbReference type="PANTHER" id="PTHR45947:SF3">
    <property type="entry name" value="SULFOQUINOVOSYL TRANSFERASE SQD2"/>
    <property type="match status" value="1"/>
</dbReference>
<reference evidence="1 2" key="1">
    <citation type="submission" date="2020-10" db="EMBL/GenBank/DDBJ databases">
        <title>Sequencing the genomes of 1000 actinobacteria strains.</title>
        <authorList>
            <person name="Klenk H.-P."/>
        </authorList>
    </citation>
    <scope>NUCLEOTIDE SEQUENCE [LARGE SCALE GENOMIC DNA]</scope>
    <source>
        <strain evidence="1 2">DSM 45157</strain>
    </source>
</reference>
<organism evidence="1 2">
    <name type="scientific">Nocardiopsis terrae</name>
    <dbReference type="NCBI Taxonomy" id="372655"/>
    <lineage>
        <taxon>Bacteria</taxon>
        <taxon>Bacillati</taxon>
        <taxon>Actinomycetota</taxon>
        <taxon>Actinomycetes</taxon>
        <taxon>Streptosporangiales</taxon>
        <taxon>Nocardiopsidaceae</taxon>
        <taxon>Nocardiopsis</taxon>
    </lineage>
</organism>
<dbReference type="SUPFAM" id="SSF53756">
    <property type="entry name" value="UDP-Glycosyltransferase/glycogen phosphorylase"/>
    <property type="match status" value="1"/>
</dbReference>
<gene>
    <name evidence="1" type="ORF">H4W79_002392</name>
</gene>